<keyword evidence="6" id="KW-1003">Cell membrane</keyword>
<comment type="function">
    <text evidence="6">Part of a membrane-bound complex that couples electron transfer with translocation of ions across the membrane.</text>
</comment>
<proteinExistence type="inferred from homology"/>
<dbReference type="InterPro" id="IPR007329">
    <property type="entry name" value="FMN-bd"/>
</dbReference>
<comment type="caution">
    <text evidence="8">The sequence shown here is derived from an EMBL/GenBank/DDBJ whole genome shotgun (WGS) entry which is preliminary data.</text>
</comment>
<dbReference type="SMART" id="SM00900">
    <property type="entry name" value="FMN_bind"/>
    <property type="match status" value="1"/>
</dbReference>
<evidence type="ECO:0000256" key="6">
    <source>
        <dbReference type="HAMAP-Rule" id="MF_00479"/>
    </source>
</evidence>
<keyword evidence="4 6" id="KW-0288">FMN</keyword>
<dbReference type="GO" id="GO:0010181">
    <property type="term" value="F:FMN binding"/>
    <property type="evidence" value="ECO:0007669"/>
    <property type="project" value="InterPro"/>
</dbReference>
<evidence type="ECO:0000256" key="1">
    <source>
        <dbReference type="ARBA" id="ARBA00022448"/>
    </source>
</evidence>
<keyword evidence="6" id="KW-1278">Translocase</keyword>
<gene>
    <name evidence="6" type="primary">rnfG</name>
    <name evidence="8" type="ORF">BZG01_12250</name>
</gene>
<dbReference type="EC" id="7.-.-.-" evidence="6"/>
<dbReference type="Proteomes" id="UP000233618">
    <property type="component" value="Unassembled WGS sequence"/>
</dbReference>
<protein>
    <recommendedName>
        <fullName evidence="6">Ion-translocating oxidoreductase complex subunit G</fullName>
        <ecNumber evidence="6">7.-.-.-</ecNumber>
    </recommendedName>
    <alternativeName>
        <fullName evidence="6">Rnf electron transport complex subunit G</fullName>
    </alternativeName>
</protein>
<keyword evidence="6" id="KW-1133">Transmembrane helix</keyword>
<evidence type="ECO:0000313" key="9">
    <source>
        <dbReference type="Proteomes" id="UP000233618"/>
    </source>
</evidence>
<comment type="cofactor">
    <cofactor evidence="6">
        <name>FMN</name>
        <dbReference type="ChEBI" id="CHEBI:58210"/>
    </cofactor>
</comment>
<keyword evidence="5 6" id="KW-0249">Electron transport</keyword>
<dbReference type="EMBL" id="MVDE01000017">
    <property type="protein sequence ID" value="PKQ66126.1"/>
    <property type="molecule type" value="Genomic_DNA"/>
</dbReference>
<keyword evidence="9" id="KW-1185">Reference proteome</keyword>
<dbReference type="HAMAP" id="MF_00479">
    <property type="entry name" value="RsxG_RnfG"/>
    <property type="match status" value="1"/>
</dbReference>
<comment type="subcellular location">
    <subcellularLocation>
        <location evidence="6">Cell membrane</location>
        <topology evidence="6">Single-pass membrane protein</topology>
    </subcellularLocation>
</comment>
<keyword evidence="3 6" id="KW-0285">Flavoprotein</keyword>
<evidence type="ECO:0000256" key="5">
    <source>
        <dbReference type="ARBA" id="ARBA00022982"/>
    </source>
</evidence>
<dbReference type="PANTHER" id="PTHR36118:SF1">
    <property type="entry name" value="ION-TRANSLOCATING OXIDOREDUCTASE COMPLEX SUBUNIT G"/>
    <property type="match status" value="1"/>
</dbReference>
<accession>A0A2N3I750</accession>
<dbReference type="RefSeq" id="WP_101310133.1">
    <property type="nucleotide sequence ID" value="NZ_MVDE01000017.1"/>
</dbReference>
<dbReference type="NCBIfam" id="TIGR01947">
    <property type="entry name" value="rnfG"/>
    <property type="match status" value="1"/>
</dbReference>
<reference evidence="8 9" key="1">
    <citation type="journal article" date="2017" name="Front. Microbiol.">
        <title>Labilibaculum manganireducens gen. nov., sp. nov. and Labilibaculum filiforme sp. nov., Novel Bacteroidetes Isolated from Subsurface Sediments of the Baltic Sea.</title>
        <authorList>
            <person name="Vandieken V."/>
            <person name="Marshall I.P."/>
            <person name="Niemann H."/>
            <person name="Engelen B."/>
            <person name="Cypionka H."/>
        </authorList>
    </citation>
    <scope>NUCLEOTIDE SEQUENCE [LARGE SCALE GENOMIC DNA]</scope>
    <source>
        <strain evidence="8 9">59.10-2M</strain>
    </source>
</reference>
<keyword evidence="6" id="KW-0812">Transmembrane</keyword>
<dbReference type="GO" id="GO:0009055">
    <property type="term" value="F:electron transfer activity"/>
    <property type="evidence" value="ECO:0007669"/>
    <property type="project" value="InterPro"/>
</dbReference>
<evidence type="ECO:0000256" key="2">
    <source>
        <dbReference type="ARBA" id="ARBA00022553"/>
    </source>
</evidence>
<feature type="modified residue" description="FMN phosphoryl threonine" evidence="6">
    <location>
        <position position="176"/>
    </location>
</feature>
<dbReference type="GO" id="GO:0005886">
    <property type="term" value="C:plasma membrane"/>
    <property type="evidence" value="ECO:0007669"/>
    <property type="project" value="UniProtKB-SubCell"/>
</dbReference>
<name>A0A2N3I750_9BACT</name>
<keyword evidence="2 6" id="KW-0597">Phosphoprotein</keyword>
<dbReference type="Gene3D" id="3.90.1010.20">
    <property type="match status" value="1"/>
</dbReference>
<evidence type="ECO:0000313" key="8">
    <source>
        <dbReference type="EMBL" id="PKQ66126.1"/>
    </source>
</evidence>
<feature type="domain" description="FMN-binding" evidence="7">
    <location>
        <begin position="99"/>
        <end position="193"/>
    </location>
</feature>
<keyword evidence="6" id="KW-0472">Membrane</keyword>
<evidence type="ECO:0000259" key="7">
    <source>
        <dbReference type="SMART" id="SM00900"/>
    </source>
</evidence>
<sequence>MAGKKESTFTNMVLVLFVITLIASAALGAVYEITKEPIAKAKLAKKLNAIKEVVPEFNNNPSDEMYKVGLNEKDTLEFYPAKKDGILVGTAVKTLTTKGFGGNVWIMVGFEPDGTIHNYSILEHTETPGLGTKMVSWFKPTEPSREKSSVINKNPGSINFTVSKDGGDIDAITAATISSRAFLDAIKTGYDEYMKKNNNKEEISNE</sequence>
<comment type="similarity">
    <text evidence="6">Belongs to the RnfG family.</text>
</comment>
<organism evidence="8 9">
    <name type="scientific">Labilibaculum manganireducens</name>
    <dbReference type="NCBI Taxonomy" id="1940525"/>
    <lineage>
        <taxon>Bacteria</taxon>
        <taxon>Pseudomonadati</taxon>
        <taxon>Bacteroidota</taxon>
        <taxon>Bacteroidia</taxon>
        <taxon>Marinilabiliales</taxon>
        <taxon>Marinifilaceae</taxon>
        <taxon>Labilibaculum</taxon>
    </lineage>
</organism>
<keyword evidence="1 6" id="KW-0813">Transport</keyword>
<evidence type="ECO:0000256" key="4">
    <source>
        <dbReference type="ARBA" id="ARBA00022643"/>
    </source>
</evidence>
<dbReference type="AlphaFoldDB" id="A0A2N3I750"/>
<dbReference type="InterPro" id="IPR010209">
    <property type="entry name" value="Ion_transpt_RnfG/RsxG"/>
</dbReference>
<dbReference type="PANTHER" id="PTHR36118">
    <property type="entry name" value="ION-TRANSLOCATING OXIDOREDUCTASE COMPLEX SUBUNIT G"/>
    <property type="match status" value="1"/>
</dbReference>
<evidence type="ECO:0000256" key="3">
    <source>
        <dbReference type="ARBA" id="ARBA00022630"/>
    </source>
</evidence>
<comment type="subunit">
    <text evidence="6">The complex is composed of six subunits: RnfA, RnfB, RnfC, RnfD, RnfE and RnfG.</text>
</comment>
<dbReference type="PIRSF" id="PIRSF006091">
    <property type="entry name" value="E_trnsport_RnfG"/>
    <property type="match status" value="1"/>
</dbReference>
<dbReference type="Pfam" id="PF04205">
    <property type="entry name" value="FMN_bind"/>
    <property type="match status" value="1"/>
</dbReference>
<dbReference type="GO" id="GO:0022900">
    <property type="term" value="P:electron transport chain"/>
    <property type="evidence" value="ECO:0007669"/>
    <property type="project" value="UniProtKB-UniRule"/>
</dbReference>